<sequence>MCLLLFNFQLEFAPELPFQFLSLFSNSKSLLSTSVCQSNYFLTSFLRIQLISTNTNLRFEILGQDHATLTLVLNFIRFLRDLESEILKCLIMLDEFSGMNSC</sequence>
<dbReference type="AlphaFoldDB" id="A0A9Q1LRZ7"/>
<evidence type="ECO:0000313" key="1">
    <source>
        <dbReference type="EMBL" id="KAJ8543445.1"/>
    </source>
</evidence>
<organism evidence="1 2">
    <name type="scientific">Anisodus acutangulus</name>
    <dbReference type="NCBI Taxonomy" id="402998"/>
    <lineage>
        <taxon>Eukaryota</taxon>
        <taxon>Viridiplantae</taxon>
        <taxon>Streptophyta</taxon>
        <taxon>Embryophyta</taxon>
        <taxon>Tracheophyta</taxon>
        <taxon>Spermatophyta</taxon>
        <taxon>Magnoliopsida</taxon>
        <taxon>eudicotyledons</taxon>
        <taxon>Gunneridae</taxon>
        <taxon>Pentapetalae</taxon>
        <taxon>asterids</taxon>
        <taxon>lamiids</taxon>
        <taxon>Solanales</taxon>
        <taxon>Solanaceae</taxon>
        <taxon>Solanoideae</taxon>
        <taxon>Hyoscyameae</taxon>
        <taxon>Anisodus</taxon>
    </lineage>
</organism>
<comment type="caution">
    <text evidence="1">The sequence shown here is derived from an EMBL/GenBank/DDBJ whole genome shotgun (WGS) entry which is preliminary data.</text>
</comment>
<evidence type="ECO:0000313" key="2">
    <source>
        <dbReference type="Proteomes" id="UP001152561"/>
    </source>
</evidence>
<name>A0A9Q1LRZ7_9SOLA</name>
<reference evidence="2" key="1">
    <citation type="journal article" date="2023" name="Proc. Natl. Acad. Sci. U.S.A.">
        <title>Genomic and structural basis for evolution of tropane alkaloid biosynthesis.</title>
        <authorList>
            <person name="Wanga Y.-J."/>
            <person name="Taina T."/>
            <person name="Yua J.-Y."/>
            <person name="Lia J."/>
            <person name="Xua B."/>
            <person name="Chenc J."/>
            <person name="D'Auriad J.C."/>
            <person name="Huanga J.-P."/>
            <person name="Huanga S.-X."/>
        </authorList>
    </citation>
    <scope>NUCLEOTIDE SEQUENCE [LARGE SCALE GENOMIC DNA]</scope>
    <source>
        <strain evidence="2">cv. KIB-2019</strain>
    </source>
</reference>
<proteinExistence type="predicted"/>
<dbReference type="Proteomes" id="UP001152561">
    <property type="component" value="Unassembled WGS sequence"/>
</dbReference>
<keyword evidence="2" id="KW-1185">Reference proteome</keyword>
<protein>
    <submittedName>
        <fullName evidence="1">Uncharacterized protein</fullName>
    </submittedName>
</protein>
<gene>
    <name evidence="1" type="ORF">K7X08_005968</name>
</gene>
<accession>A0A9Q1LRZ7</accession>
<dbReference type="EMBL" id="JAJAGQ010000014">
    <property type="protein sequence ID" value="KAJ8543445.1"/>
    <property type="molecule type" value="Genomic_DNA"/>
</dbReference>